<reference evidence="1" key="1">
    <citation type="submission" date="2018-05" db="EMBL/GenBank/DDBJ databases">
        <authorList>
            <person name="Lanie J.A."/>
            <person name="Ng W.-L."/>
            <person name="Kazmierczak K.M."/>
            <person name="Andrzejewski T.M."/>
            <person name="Davidsen T.M."/>
            <person name="Wayne K.J."/>
            <person name="Tettelin H."/>
            <person name="Glass J.I."/>
            <person name="Rusch D."/>
            <person name="Podicherti R."/>
            <person name="Tsui H.-C.T."/>
            <person name="Winkler M.E."/>
        </authorList>
    </citation>
    <scope>NUCLEOTIDE SEQUENCE</scope>
</reference>
<feature type="non-terminal residue" evidence="1">
    <location>
        <position position="130"/>
    </location>
</feature>
<protein>
    <submittedName>
        <fullName evidence="1">Uncharacterized protein</fullName>
    </submittedName>
</protein>
<accession>A0A382PXA2</accession>
<dbReference type="EMBL" id="UINC01109706">
    <property type="protein sequence ID" value="SVC76702.1"/>
    <property type="molecule type" value="Genomic_DNA"/>
</dbReference>
<evidence type="ECO:0000313" key="1">
    <source>
        <dbReference type="EMBL" id="SVC76702.1"/>
    </source>
</evidence>
<gene>
    <name evidence="1" type="ORF">METZ01_LOCUS329556</name>
</gene>
<proteinExistence type="predicted"/>
<sequence>MHATVFYILSNTSFNLTSKSLDVVPIKVTALIERKEIQAVKVKHVTQPNPRKSNHSPKLVSTSINEVFDSKSTLTYNKINRPQPSKVILQAKLPKNIGQFELASNNNPSPSLVEHQRFLTKEISRTSPRS</sequence>
<organism evidence="1">
    <name type="scientific">marine metagenome</name>
    <dbReference type="NCBI Taxonomy" id="408172"/>
    <lineage>
        <taxon>unclassified sequences</taxon>
        <taxon>metagenomes</taxon>
        <taxon>ecological metagenomes</taxon>
    </lineage>
</organism>
<name>A0A382PXA2_9ZZZZ</name>
<dbReference type="AlphaFoldDB" id="A0A382PXA2"/>